<comment type="caution">
    <text evidence="2">The sequence shown here is derived from an EMBL/GenBank/DDBJ whole genome shotgun (WGS) entry which is preliminary data.</text>
</comment>
<accession>A0A645D8K9</accession>
<evidence type="ECO:0000313" key="2">
    <source>
        <dbReference type="EMBL" id="MPM85537.1"/>
    </source>
</evidence>
<organism evidence="2">
    <name type="scientific">bioreactor metagenome</name>
    <dbReference type="NCBI Taxonomy" id="1076179"/>
    <lineage>
        <taxon>unclassified sequences</taxon>
        <taxon>metagenomes</taxon>
        <taxon>ecological metagenomes</taxon>
    </lineage>
</organism>
<gene>
    <name evidence="2" type="ORF">SDC9_132618</name>
</gene>
<feature type="region of interest" description="Disordered" evidence="1">
    <location>
        <begin position="50"/>
        <end position="75"/>
    </location>
</feature>
<proteinExistence type="predicted"/>
<dbReference type="AlphaFoldDB" id="A0A645D8K9"/>
<evidence type="ECO:0000256" key="1">
    <source>
        <dbReference type="SAM" id="MobiDB-lite"/>
    </source>
</evidence>
<dbReference type="EMBL" id="VSSQ01033816">
    <property type="protein sequence ID" value="MPM85537.1"/>
    <property type="molecule type" value="Genomic_DNA"/>
</dbReference>
<protein>
    <submittedName>
        <fullName evidence="2">Uncharacterized protein</fullName>
    </submittedName>
</protein>
<sequence>MAFRPLGLLAATVKVRNDVIQQKEEQHADPKAHNRRYKGPFSHVLRLIDGGNQKAPDGGRHHHPGGKAGKGALHPVAKRVLHEKDTGRTCRGADKRD</sequence>
<name>A0A645D8K9_9ZZZZ</name>
<reference evidence="2" key="1">
    <citation type="submission" date="2019-08" db="EMBL/GenBank/DDBJ databases">
        <authorList>
            <person name="Kucharzyk K."/>
            <person name="Murdoch R.W."/>
            <person name="Higgins S."/>
            <person name="Loffler F."/>
        </authorList>
    </citation>
    <scope>NUCLEOTIDE SEQUENCE</scope>
</reference>